<evidence type="ECO:0000256" key="2">
    <source>
        <dbReference type="ARBA" id="ARBA00023163"/>
    </source>
</evidence>
<keyword evidence="5" id="KW-1185">Reference proteome</keyword>
<name>A0ABQ6I3A7_9MICO</name>
<proteinExistence type="predicted"/>
<dbReference type="PANTHER" id="PTHR47506">
    <property type="entry name" value="TRANSCRIPTIONAL REGULATORY PROTEIN"/>
    <property type="match status" value="1"/>
</dbReference>
<evidence type="ECO:0000256" key="1">
    <source>
        <dbReference type="ARBA" id="ARBA00023015"/>
    </source>
</evidence>
<organism evidence="4 5">
    <name type="scientific">Luteimicrobium album</name>
    <dbReference type="NCBI Taxonomy" id="1054550"/>
    <lineage>
        <taxon>Bacteria</taxon>
        <taxon>Bacillati</taxon>
        <taxon>Actinomycetota</taxon>
        <taxon>Actinomycetes</taxon>
        <taxon>Micrococcales</taxon>
        <taxon>Luteimicrobium</taxon>
    </lineage>
</organism>
<dbReference type="SUPFAM" id="SSF48498">
    <property type="entry name" value="Tetracyclin repressor-like, C-terminal domain"/>
    <property type="match status" value="1"/>
</dbReference>
<comment type="caution">
    <text evidence="4">The sequence shown here is derived from an EMBL/GenBank/DDBJ whole genome shotgun (WGS) entry which is preliminary data.</text>
</comment>
<feature type="domain" description="Tetracyclin repressor-like C-terminal" evidence="3">
    <location>
        <begin position="87"/>
        <end position="185"/>
    </location>
</feature>
<dbReference type="EMBL" id="BSUK01000001">
    <property type="protein sequence ID" value="GMA24259.1"/>
    <property type="molecule type" value="Genomic_DNA"/>
</dbReference>
<keyword evidence="1" id="KW-0805">Transcription regulation</keyword>
<dbReference type="InterPro" id="IPR036271">
    <property type="entry name" value="Tet_transcr_reg_TetR-rel_C_sf"/>
</dbReference>
<dbReference type="PANTHER" id="PTHR47506:SF1">
    <property type="entry name" value="HTH-TYPE TRANSCRIPTIONAL REGULATOR YJDC"/>
    <property type="match status" value="1"/>
</dbReference>
<gene>
    <name evidence="4" type="ORF">GCM10025864_20180</name>
</gene>
<keyword evidence="2" id="KW-0804">Transcription</keyword>
<reference evidence="5" key="1">
    <citation type="journal article" date="2019" name="Int. J. Syst. Evol. Microbiol.">
        <title>The Global Catalogue of Microorganisms (GCM) 10K type strain sequencing project: providing services to taxonomists for standard genome sequencing and annotation.</title>
        <authorList>
            <consortium name="The Broad Institute Genomics Platform"/>
            <consortium name="The Broad Institute Genome Sequencing Center for Infectious Disease"/>
            <person name="Wu L."/>
            <person name="Ma J."/>
        </authorList>
    </citation>
    <scope>NUCLEOTIDE SEQUENCE [LARGE SCALE GENOMIC DNA]</scope>
    <source>
        <strain evidence="5">NBRC 106348</strain>
    </source>
</reference>
<accession>A0ABQ6I3A7</accession>
<evidence type="ECO:0000313" key="5">
    <source>
        <dbReference type="Proteomes" id="UP001157091"/>
    </source>
</evidence>
<evidence type="ECO:0000313" key="4">
    <source>
        <dbReference type="EMBL" id="GMA24259.1"/>
    </source>
</evidence>
<dbReference type="RefSeq" id="WP_284293108.1">
    <property type="nucleotide sequence ID" value="NZ_BSUK01000001.1"/>
</dbReference>
<dbReference type="InterPro" id="IPR011075">
    <property type="entry name" value="TetR_C"/>
</dbReference>
<dbReference type="InterPro" id="IPR009057">
    <property type="entry name" value="Homeodomain-like_sf"/>
</dbReference>
<protein>
    <submittedName>
        <fullName evidence="4">TetR family transcriptional regulator</fullName>
    </submittedName>
</protein>
<dbReference type="SUPFAM" id="SSF46689">
    <property type="entry name" value="Homeodomain-like"/>
    <property type="match status" value="1"/>
</dbReference>
<dbReference type="Gene3D" id="1.10.357.10">
    <property type="entry name" value="Tetracycline Repressor, domain 2"/>
    <property type="match status" value="1"/>
</dbReference>
<sequence length="194" mass="20816">MSLTAKGLATRARIVEGAADYLRGTDDGEITLDDVRALTGTSKGQLFHYFPDGKDELLLAVVRLEADRVLDDQQPYLGDLTTWASWERWRDAVVARYRAQGTRCPLNALMGQVGGVPGAADVARTLVGRWQGHLADGIRAMQATGDVRADLSPERTAAALVAGIQGGVLLLRTTGETAHLEAALDVLLDHLRAS</sequence>
<evidence type="ECO:0000259" key="3">
    <source>
        <dbReference type="Pfam" id="PF16925"/>
    </source>
</evidence>
<dbReference type="Pfam" id="PF16925">
    <property type="entry name" value="TetR_C_13"/>
    <property type="match status" value="1"/>
</dbReference>
<dbReference type="Proteomes" id="UP001157091">
    <property type="component" value="Unassembled WGS sequence"/>
</dbReference>